<proteinExistence type="predicted"/>
<gene>
    <name evidence="2" type="ORF">K435DRAFT_845524</name>
</gene>
<dbReference type="OrthoDB" id="3067694at2759"/>
<evidence type="ECO:0000313" key="3">
    <source>
        <dbReference type="Proteomes" id="UP000297245"/>
    </source>
</evidence>
<accession>A0A4S8KTT2</accession>
<dbReference type="Proteomes" id="UP000297245">
    <property type="component" value="Unassembled WGS sequence"/>
</dbReference>
<feature type="region of interest" description="Disordered" evidence="1">
    <location>
        <begin position="237"/>
        <end position="283"/>
    </location>
</feature>
<feature type="compositionally biased region" description="Basic residues" evidence="1">
    <location>
        <begin position="1"/>
        <end position="10"/>
    </location>
</feature>
<feature type="compositionally biased region" description="Polar residues" evidence="1">
    <location>
        <begin position="77"/>
        <end position="90"/>
    </location>
</feature>
<name>A0A4S8KTT2_DENBC</name>
<evidence type="ECO:0000313" key="2">
    <source>
        <dbReference type="EMBL" id="THU79272.1"/>
    </source>
</evidence>
<feature type="region of interest" description="Disordered" evidence="1">
    <location>
        <begin position="1"/>
        <end position="100"/>
    </location>
</feature>
<dbReference type="AlphaFoldDB" id="A0A4S8KTT2"/>
<feature type="compositionally biased region" description="Polar residues" evidence="1">
    <location>
        <begin position="273"/>
        <end position="283"/>
    </location>
</feature>
<sequence length="622" mass="68534">MSPKTAKKPKPGSFDDPTTTNDLPFPMQAPLRRSTRDRHPPSTPPQDRNKPMSTPATPKKRKRNAKPAKATIDMPPTSENSRLLSEVSNSKRQRRDQDSTQAMLEPAMELTYPDDDTDSAVISGEYLQAERIMAIIKSAKNPVTIFEALSDLSKLLSSIVPSPMRDRPLLLQDLDSDDKTIENIKLTYLRQLFRTHDSPQELFENGGANLFFTSEEWENDVVRNRFQNLISRVDDPAFAPHNTPEQATTVNVLPPTPVTPTPLRRPPRPSEITPESASPSISGQTMAARLANHGIVSPQIRPRTNDQINDRYSDPITLPDICEVTDPALQDAFLVSEGIDYSSFPNLRAGALVSWNALAERKGNIAFSEWVKLGVHTNVEFFISFFQFCRSGNYVNLARINPRDLTVFDPRHNSGIRRIIYTRDTHEQVIALFPVQVEACMLDSYAVTSGQKRYHKLDGILHAQEADRSIGAIVMLLGEGNSEMSADVLGDVVTFSTRWEPNVSHASTASANRVYSAATGGASTSATPTSNVYSLPFNADVPIYDARCVNGIAPDFDVNQDLAAIETILPRFAGDIPPDSLAVVAATIASTSQTNKRPPLKVNFNIRFVILLGTSIGESNAA</sequence>
<keyword evidence="3" id="KW-1185">Reference proteome</keyword>
<dbReference type="EMBL" id="ML180050">
    <property type="protein sequence ID" value="THU79272.1"/>
    <property type="molecule type" value="Genomic_DNA"/>
</dbReference>
<evidence type="ECO:0000256" key="1">
    <source>
        <dbReference type="SAM" id="MobiDB-lite"/>
    </source>
</evidence>
<organism evidence="2 3">
    <name type="scientific">Dendrothele bispora (strain CBS 962.96)</name>
    <dbReference type="NCBI Taxonomy" id="1314807"/>
    <lineage>
        <taxon>Eukaryota</taxon>
        <taxon>Fungi</taxon>
        <taxon>Dikarya</taxon>
        <taxon>Basidiomycota</taxon>
        <taxon>Agaricomycotina</taxon>
        <taxon>Agaricomycetes</taxon>
        <taxon>Agaricomycetidae</taxon>
        <taxon>Agaricales</taxon>
        <taxon>Agaricales incertae sedis</taxon>
        <taxon>Dendrothele</taxon>
    </lineage>
</organism>
<protein>
    <submittedName>
        <fullName evidence="2">Uncharacterized protein</fullName>
    </submittedName>
</protein>
<reference evidence="2 3" key="1">
    <citation type="journal article" date="2019" name="Nat. Ecol. Evol.">
        <title>Megaphylogeny resolves global patterns of mushroom evolution.</title>
        <authorList>
            <person name="Varga T."/>
            <person name="Krizsan K."/>
            <person name="Foldi C."/>
            <person name="Dima B."/>
            <person name="Sanchez-Garcia M."/>
            <person name="Sanchez-Ramirez S."/>
            <person name="Szollosi G.J."/>
            <person name="Szarkandi J.G."/>
            <person name="Papp V."/>
            <person name="Albert L."/>
            <person name="Andreopoulos W."/>
            <person name="Angelini C."/>
            <person name="Antonin V."/>
            <person name="Barry K.W."/>
            <person name="Bougher N.L."/>
            <person name="Buchanan P."/>
            <person name="Buyck B."/>
            <person name="Bense V."/>
            <person name="Catcheside P."/>
            <person name="Chovatia M."/>
            <person name="Cooper J."/>
            <person name="Damon W."/>
            <person name="Desjardin D."/>
            <person name="Finy P."/>
            <person name="Geml J."/>
            <person name="Haridas S."/>
            <person name="Hughes K."/>
            <person name="Justo A."/>
            <person name="Karasinski D."/>
            <person name="Kautmanova I."/>
            <person name="Kiss B."/>
            <person name="Kocsube S."/>
            <person name="Kotiranta H."/>
            <person name="LaButti K.M."/>
            <person name="Lechner B.E."/>
            <person name="Liimatainen K."/>
            <person name="Lipzen A."/>
            <person name="Lukacs Z."/>
            <person name="Mihaltcheva S."/>
            <person name="Morgado L.N."/>
            <person name="Niskanen T."/>
            <person name="Noordeloos M.E."/>
            <person name="Ohm R.A."/>
            <person name="Ortiz-Santana B."/>
            <person name="Ovrebo C."/>
            <person name="Racz N."/>
            <person name="Riley R."/>
            <person name="Savchenko A."/>
            <person name="Shiryaev A."/>
            <person name="Soop K."/>
            <person name="Spirin V."/>
            <person name="Szebenyi C."/>
            <person name="Tomsovsky M."/>
            <person name="Tulloss R.E."/>
            <person name="Uehling J."/>
            <person name="Grigoriev I.V."/>
            <person name="Vagvolgyi C."/>
            <person name="Papp T."/>
            <person name="Martin F.M."/>
            <person name="Miettinen O."/>
            <person name="Hibbett D.S."/>
            <person name="Nagy L.G."/>
        </authorList>
    </citation>
    <scope>NUCLEOTIDE SEQUENCE [LARGE SCALE GENOMIC DNA]</scope>
    <source>
        <strain evidence="2 3">CBS 962.96</strain>
    </source>
</reference>
<feature type="compositionally biased region" description="Pro residues" evidence="1">
    <location>
        <begin position="254"/>
        <end position="264"/>
    </location>
</feature>